<keyword evidence="3" id="KW-1185">Reference proteome</keyword>
<feature type="domain" description="Glycosyl transferase family 25" evidence="1">
    <location>
        <begin position="3"/>
        <end position="176"/>
    </location>
</feature>
<accession>A0ABU5GH56</accession>
<evidence type="ECO:0000313" key="2">
    <source>
        <dbReference type="EMBL" id="MDY6549758.1"/>
    </source>
</evidence>
<comment type="caution">
    <text evidence="2">The sequence shown here is derived from an EMBL/GenBank/DDBJ whole genome shotgun (WGS) entry which is preliminary data.</text>
</comment>
<organism evidence="2 3">
    <name type="scientific">Acinetobacter faecalis</name>
    <dbReference type="NCBI Taxonomy" id="2665161"/>
    <lineage>
        <taxon>Bacteria</taxon>
        <taxon>Pseudomonadati</taxon>
        <taxon>Pseudomonadota</taxon>
        <taxon>Gammaproteobacteria</taxon>
        <taxon>Moraxellales</taxon>
        <taxon>Moraxellaceae</taxon>
        <taxon>Acinetobacter</taxon>
    </lineage>
</organism>
<evidence type="ECO:0000259" key="1">
    <source>
        <dbReference type="Pfam" id="PF01755"/>
    </source>
</evidence>
<dbReference type="EMBL" id="JAXHPO010000008">
    <property type="protein sequence ID" value="MDY6549758.1"/>
    <property type="molecule type" value="Genomic_DNA"/>
</dbReference>
<sequence length="256" mass="29332">MYNYVISLNSAFKRRNHIISEFGRQNISFEFFDALTPQVAISLANNMGLIIQNNFMTDSEVACFMSHVSIWDKMINENISHVAIFEDDVILGEDVNQFLSSSDWFRNDWNIVKIEKFNKRVVLSNVDAESPSPERKLKKLLSKHYGCAGYILSLNAAKELIAYLEKNPTLIPLDHIVFEHFMSVSKGKILQLNPAICIQDSVLQGSHDNFPSDLELERRKRMKENKKKGLAKVLGEFSRVIQQLKLKLFGSDIGFK</sequence>
<dbReference type="Pfam" id="PF01755">
    <property type="entry name" value="Glyco_transf_25"/>
    <property type="match status" value="1"/>
</dbReference>
<dbReference type="CDD" id="cd06532">
    <property type="entry name" value="Glyco_transf_25"/>
    <property type="match status" value="1"/>
</dbReference>
<dbReference type="Proteomes" id="UP001284094">
    <property type="component" value="Unassembled WGS sequence"/>
</dbReference>
<proteinExistence type="predicted"/>
<gene>
    <name evidence="2" type="ORF">SKM48_03075</name>
</gene>
<name>A0ABU5GH56_9GAMM</name>
<dbReference type="InterPro" id="IPR002654">
    <property type="entry name" value="Glyco_trans_25"/>
</dbReference>
<evidence type="ECO:0000313" key="3">
    <source>
        <dbReference type="Proteomes" id="UP001284094"/>
    </source>
</evidence>
<protein>
    <submittedName>
        <fullName evidence="2">Glycosyltransferase family 25 protein</fullName>
    </submittedName>
</protein>
<dbReference type="RefSeq" id="WP_321104137.1">
    <property type="nucleotide sequence ID" value="NZ_JAXHPO010000008.1"/>
</dbReference>
<reference evidence="2 3" key="1">
    <citation type="journal article" date="2024" name="Syst. Appl. Microbiol.">
        <title>Evidence for the occurrence of Acinetobacter faecalis in cattle feces and its emended description.</title>
        <authorList>
            <person name="Kyselkova M."/>
            <person name="Xanthopoulou K."/>
            <person name="Shestivska V."/>
            <person name="Spanelova P."/>
            <person name="Maixnerova M."/>
            <person name="Higgins P.G."/>
            <person name="Nemec A."/>
        </authorList>
    </citation>
    <scope>NUCLEOTIDE SEQUENCE [LARGE SCALE GENOMIC DNA]</scope>
    <source>
        <strain evidence="2 3">ANC 7225</strain>
    </source>
</reference>